<name>A0A644YXN5_9ZZZZ</name>
<gene>
    <name evidence="1" type="ORF">SDC9_79636</name>
</gene>
<organism evidence="1">
    <name type="scientific">bioreactor metagenome</name>
    <dbReference type="NCBI Taxonomy" id="1076179"/>
    <lineage>
        <taxon>unclassified sequences</taxon>
        <taxon>metagenomes</taxon>
        <taxon>ecological metagenomes</taxon>
    </lineage>
</organism>
<accession>A0A644YXN5</accession>
<proteinExistence type="predicted"/>
<sequence length="174" mass="19813">MIKQFVRLETDTVTETPLKIPFDFINRDSLPAGKDPGDCIVVSPITVRTWFKLKPLLLSIDKSDFDKVIAKEDPLPDEELTEIISKYDNLLIDIICIGIHNKKSDPPAWFKEVLKDNCTWMDIYILLNAILFRIGYNPFCKSITTVQSVSPMTEAEIIAAQKNAESWKINQLAL</sequence>
<protein>
    <submittedName>
        <fullName evidence="1">Uncharacterized protein</fullName>
    </submittedName>
</protein>
<evidence type="ECO:0000313" key="1">
    <source>
        <dbReference type="EMBL" id="MPM33069.1"/>
    </source>
</evidence>
<reference evidence="1" key="1">
    <citation type="submission" date="2019-08" db="EMBL/GenBank/DDBJ databases">
        <authorList>
            <person name="Kucharzyk K."/>
            <person name="Murdoch R.W."/>
            <person name="Higgins S."/>
            <person name="Loffler F."/>
        </authorList>
    </citation>
    <scope>NUCLEOTIDE SEQUENCE</scope>
</reference>
<dbReference type="EMBL" id="VSSQ01006545">
    <property type="protein sequence ID" value="MPM33069.1"/>
    <property type="molecule type" value="Genomic_DNA"/>
</dbReference>
<comment type="caution">
    <text evidence="1">The sequence shown here is derived from an EMBL/GenBank/DDBJ whole genome shotgun (WGS) entry which is preliminary data.</text>
</comment>
<dbReference type="AlphaFoldDB" id="A0A644YXN5"/>